<dbReference type="PRINTS" id="PR00449">
    <property type="entry name" value="RASTRNSFRMNG"/>
</dbReference>
<keyword evidence="8 10" id="KW-0630">Potassium</keyword>
<feature type="binding site" evidence="10">
    <location>
        <position position="246"/>
    </location>
    <ligand>
        <name>K(+)</name>
        <dbReference type="ChEBI" id="CHEBI:29103"/>
    </ligand>
</feature>
<evidence type="ECO:0000256" key="10">
    <source>
        <dbReference type="HAMAP-Rule" id="MF_00379"/>
    </source>
</evidence>
<keyword evidence="3 10" id="KW-0819">tRNA processing</keyword>
<keyword evidence="14" id="KW-1185">Reference proteome</keyword>
<dbReference type="Pfam" id="PF12631">
    <property type="entry name" value="MnmE_helical"/>
    <property type="match status" value="1"/>
</dbReference>
<keyword evidence="7 10" id="KW-0460">Magnesium</keyword>
<feature type="binding site" evidence="10">
    <location>
        <begin position="227"/>
        <end position="232"/>
    </location>
    <ligand>
        <name>GTP</name>
        <dbReference type="ChEBI" id="CHEBI:37565"/>
    </ligand>
</feature>
<dbReference type="HAMAP" id="MF_00379">
    <property type="entry name" value="GTPase_MnmE"/>
    <property type="match status" value="1"/>
</dbReference>
<dbReference type="GO" id="GO:0005829">
    <property type="term" value="C:cytosol"/>
    <property type="evidence" value="ECO:0007669"/>
    <property type="project" value="TreeGrafter"/>
</dbReference>
<feature type="binding site" evidence="10">
    <location>
        <position position="231"/>
    </location>
    <ligand>
        <name>Mg(2+)</name>
        <dbReference type="ChEBI" id="CHEBI:18420"/>
    </ligand>
</feature>
<name>A0AAW9MUQ0_9FIRM</name>
<evidence type="ECO:0000256" key="2">
    <source>
        <dbReference type="ARBA" id="ARBA00022490"/>
    </source>
</evidence>
<comment type="caution">
    <text evidence="13">The sequence shown here is derived from an EMBL/GenBank/DDBJ whole genome shotgun (WGS) entry which is preliminary data.</text>
</comment>
<dbReference type="AlphaFoldDB" id="A0AAW9MUQ0"/>
<dbReference type="GO" id="GO:0046872">
    <property type="term" value="F:metal ion binding"/>
    <property type="evidence" value="ECO:0007669"/>
    <property type="project" value="UniProtKB-KW"/>
</dbReference>
<evidence type="ECO:0000256" key="7">
    <source>
        <dbReference type="ARBA" id="ARBA00022842"/>
    </source>
</evidence>
<organism evidence="13 14">
    <name type="scientific">Citroniella saccharovorans</name>
    <dbReference type="NCBI Taxonomy" id="2053367"/>
    <lineage>
        <taxon>Bacteria</taxon>
        <taxon>Bacillati</taxon>
        <taxon>Bacillota</taxon>
        <taxon>Tissierellia</taxon>
        <taxon>Tissierellales</taxon>
        <taxon>Peptoniphilaceae</taxon>
        <taxon>Citroniella</taxon>
    </lineage>
</organism>
<dbReference type="CDD" id="cd14858">
    <property type="entry name" value="TrmE_N"/>
    <property type="match status" value="1"/>
</dbReference>
<feature type="binding site" evidence="10">
    <location>
        <position position="121"/>
    </location>
    <ligand>
        <name>(6S)-5-formyl-5,6,7,8-tetrahydrofolate</name>
        <dbReference type="ChEBI" id="CHEBI:57457"/>
    </ligand>
</feature>
<dbReference type="Proteomes" id="UP001357733">
    <property type="component" value="Unassembled WGS sequence"/>
</dbReference>
<protein>
    <recommendedName>
        <fullName evidence="10">tRNA modification GTPase MnmE</fullName>
        <ecNumber evidence="10">3.6.-.-</ecNumber>
    </recommendedName>
</protein>
<dbReference type="PANTHER" id="PTHR42714">
    <property type="entry name" value="TRNA MODIFICATION GTPASE GTPBP3"/>
    <property type="match status" value="1"/>
</dbReference>
<evidence type="ECO:0000256" key="9">
    <source>
        <dbReference type="ARBA" id="ARBA00023134"/>
    </source>
</evidence>
<dbReference type="GO" id="GO:0005525">
    <property type="term" value="F:GTP binding"/>
    <property type="evidence" value="ECO:0007669"/>
    <property type="project" value="UniProtKB-UniRule"/>
</dbReference>
<comment type="function">
    <text evidence="10">Exhibits a very high intrinsic GTPase hydrolysis rate. Involved in the addition of a carboxymethylaminomethyl (cmnm) group at the wobble position (U34) of certain tRNAs, forming tRNA-cmnm(5)s(2)U34.</text>
</comment>
<dbReference type="PROSITE" id="PS51709">
    <property type="entry name" value="G_TRME"/>
    <property type="match status" value="1"/>
</dbReference>
<dbReference type="PANTHER" id="PTHR42714:SF2">
    <property type="entry name" value="TRNA MODIFICATION GTPASE GTPBP3, MITOCHONDRIAL"/>
    <property type="match status" value="1"/>
</dbReference>
<comment type="subunit">
    <text evidence="10">Homodimer. Heterotetramer of two MnmE and two MnmG subunits.</text>
</comment>
<comment type="similarity">
    <text evidence="1 10 11">Belongs to the TRAFAC class TrmE-Era-EngA-EngB-Septin-like GTPase superfamily. TrmE GTPase family.</text>
</comment>
<evidence type="ECO:0000256" key="11">
    <source>
        <dbReference type="RuleBase" id="RU003313"/>
    </source>
</evidence>
<evidence type="ECO:0000259" key="12">
    <source>
        <dbReference type="PROSITE" id="PS51709"/>
    </source>
</evidence>
<proteinExistence type="inferred from homology"/>
<dbReference type="RefSeq" id="WP_324618716.1">
    <property type="nucleotide sequence ID" value="NZ_JAYKOT010000001.1"/>
</dbReference>
<dbReference type="InterPro" id="IPR027266">
    <property type="entry name" value="TrmE/GcvT-like"/>
</dbReference>
<dbReference type="Gene3D" id="1.20.120.430">
    <property type="entry name" value="tRNA modification GTPase MnmE domain 2"/>
    <property type="match status" value="1"/>
</dbReference>
<dbReference type="GO" id="GO:0003924">
    <property type="term" value="F:GTPase activity"/>
    <property type="evidence" value="ECO:0007669"/>
    <property type="project" value="UniProtKB-UniRule"/>
</dbReference>
<dbReference type="InterPro" id="IPR031168">
    <property type="entry name" value="G_TrmE"/>
</dbReference>
<dbReference type="NCBIfam" id="TIGR00231">
    <property type="entry name" value="small_GTP"/>
    <property type="match status" value="1"/>
</dbReference>
<comment type="subcellular location">
    <subcellularLocation>
        <location evidence="10">Cytoplasm</location>
    </subcellularLocation>
</comment>
<dbReference type="GO" id="GO:0030488">
    <property type="term" value="P:tRNA methylation"/>
    <property type="evidence" value="ECO:0007669"/>
    <property type="project" value="TreeGrafter"/>
</dbReference>
<feature type="binding site" evidence="10">
    <location>
        <position position="248"/>
    </location>
    <ligand>
        <name>K(+)</name>
        <dbReference type="ChEBI" id="CHEBI:29103"/>
    </ligand>
</feature>
<keyword evidence="9 10" id="KW-0342">GTP-binding</keyword>
<evidence type="ECO:0000313" key="14">
    <source>
        <dbReference type="Proteomes" id="UP001357733"/>
    </source>
</evidence>
<dbReference type="GO" id="GO:0042802">
    <property type="term" value="F:identical protein binding"/>
    <property type="evidence" value="ECO:0007669"/>
    <property type="project" value="UniProtKB-ARBA"/>
</dbReference>
<feature type="binding site" evidence="10">
    <location>
        <position position="21"/>
    </location>
    <ligand>
        <name>(6S)-5-formyl-5,6,7,8-tetrahydrofolate</name>
        <dbReference type="ChEBI" id="CHEBI:57457"/>
    </ligand>
</feature>
<evidence type="ECO:0000313" key="13">
    <source>
        <dbReference type="EMBL" id="MEB3428683.1"/>
    </source>
</evidence>
<sequence length="455" mass="51187">MEDTICAISTAISKSGIGIVRLSGREAFELGKKHFKSKTNSNIENRKLMYGNFYDNDENLIDEVLISFIRGPKSYTTEDMVEVYSHGSIVSVKKILESFLHSGARMAERGEFTKRAFLNGRIDLTKAEAVLDLINSETEIEHRSALNQLEGSVTREIGKILDDLTDLNVLMEASINFSEDDEIEPDKSSLIKKTEEVLDEIEILIESHKRGKIIKNGIKTIIIGKPNVGKSSLLNNFLNENRAIVTDIPGTTRDVIEEFLDVDGLSVKIVDTAGIRLTEDLVEKIGVEKSLDLSKNADLIIAIFDGSKELEKEDYMILDHIRDKEKIIVVNKTDLDLKINLEEIEKRTGSKPIFASMSERKGIKEILDSISSLFFSGKIEEMDDLVITSSRQENLLKKAYFSLKNVLKGLEDNIFLDLIDVDLKIATDSIAEILGRNFEKEDVLDQIFKKFCIGK</sequence>
<dbReference type="InterPro" id="IPR005225">
    <property type="entry name" value="Small_GTP-bd"/>
</dbReference>
<dbReference type="InterPro" id="IPR006073">
    <property type="entry name" value="GTP-bd"/>
</dbReference>
<feature type="binding site" evidence="10">
    <location>
        <begin position="271"/>
        <end position="274"/>
    </location>
    <ligand>
        <name>GTP</name>
        <dbReference type="ChEBI" id="CHEBI:37565"/>
    </ligand>
</feature>
<keyword evidence="5 10" id="KW-0547">Nucleotide-binding</keyword>
<dbReference type="InterPro" id="IPR004520">
    <property type="entry name" value="GTPase_MnmE"/>
</dbReference>
<dbReference type="EC" id="3.6.-.-" evidence="10"/>
<feature type="binding site" evidence="10">
    <location>
        <position position="227"/>
    </location>
    <ligand>
        <name>K(+)</name>
        <dbReference type="ChEBI" id="CHEBI:29103"/>
    </ligand>
</feature>
<dbReference type="FunFam" id="3.40.50.300:FF:000494">
    <property type="entry name" value="tRNA modification GTPase MnmE"/>
    <property type="match status" value="1"/>
</dbReference>
<feature type="binding site" evidence="10">
    <location>
        <position position="455"/>
    </location>
    <ligand>
        <name>(6S)-5-formyl-5,6,7,8-tetrahydrofolate</name>
        <dbReference type="ChEBI" id="CHEBI:57457"/>
    </ligand>
</feature>
<dbReference type="GO" id="GO:0002098">
    <property type="term" value="P:tRNA wobble uridine modification"/>
    <property type="evidence" value="ECO:0007669"/>
    <property type="project" value="TreeGrafter"/>
</dbReference>
<dbReference type="Pfam" id="PF01926">
    <property type="entry name" value="MMR_HSR1"/>
    <property type="match status" value="1"/>
</dbReference>
<comment type="cofactor">
    <cofactor evidence="10">
        <name>K(+)</name>
        <dbReference type="ChEBI" id="CHEBI:29103"/>
    </cofactor>
    <text evidence="10">Binds 1 potassium ion per subunit.</text>
</comment>
<accession>A0AAW9MUQ0</accession>
<evidence type="ECO:0000256" key="5">
    <source>
        <dbReference type="ARBA" id="ARBA00022741"/>
    </source>
</evidence>
<dbReference type="Gene3D" id="3.40.50.300">
    <property type="entry name" value="P-loop containing nucleotide triphosphate hydrolases"/>
    <property type="match status" value="1"/>
</dbReference>
<dbReference type="InterPro" id="IPR027368">
    <property type="entry name" value="MnmE_dom2"/>
</dbReference>
<evidence type="ECO:0000256" key="1">
    <source>
        <dbReference type="ARBA" id="ARBA00011043"/>
    </source>
</evidence>
<feature type="binding site" evidence="10">
    <location>
        <position position="251"/>
    </location>
    <ligand>
        <name>K(+)</name>
        <dbReference type="ChEBI" id="CHEBI:29103"/>
    </ligand>
</feature>
<dbReference type="InterPro" id="IPR027417">
    <property type="entry name" value="P-loop_NTPase"/>
</dbReference>
<feature type="binding site" evidence="10">
    <location>
        <begin position="246"/>
        <end position="252"/>
    </location>
    <ligand>
        <name>GTP</name>
        <dbReference type="ChEBI" id="CHEBI:37565"/>
    </ligand>
</feature>
<dbReference type="InterPro" id="IPR018948">
    <property type="entry name" value="GTP-bd_TrmE_N"/>
</dbReference>
<feature type="binding site" evidence="10">
    <location>
        <position position="82"/>
    </location>
    <ligand>
        <name>(6S)-5-formyl-5,6,7,8-tetrahydrofolate</name>
        <dbReference type="ChEBI" id="CHEBI:57457"/>
    </ligand>
</feature>
<feature type="domain" description="TrmE-type G" evidence="12">
    <location>
        <begin position="217"/>
        <end position="375"/>
    </location>
</feature>
<dbReference type="EMBL" id="JAYKOT010000001">
    <property type="protein sequence ID" value="MEB3428683.1"/>
    <property type="molecule type" value="Genomic_DNA"/>
</dbReference>
<dbReference type="FunFam" id="3.30.1360.120:FF:000003">
    <property type="entry name" value="tRNA modification GTPase MnmE"/>
    <property type="match status" value="1"/>
</dbReference>
<keyword evidence="6 10" id="KW-0378">Hydrolase</keyword>
<keyword evidence="2 10" id="KW-0963">Cytoplasm</keyword>
<comment type="caution">
    <text evidence="10">Lacks conserved residue(s) required for the propagation of feature annotation.</text>
</comment>
<keyword evidence="4 10" id="KW-0479">Metal-binding</keyword>
<feature type="binding site" evidence="10">
    <location>
        <position position="252"/>
    </location>
    <ligand>
        <name>Mg(2+)</name>
        <dbReference type="ChEBI" id="CHEBI:18420"/>
    </ligand>
</feature>
<dbReference type="Pfam" id="PF10396">
    <property type="entry name" value="TrmE_N"/>
    <property type="match status" value="1"/>
</dbReference>
<dbReference type="NCBIfam" id="TIGR00450">
    <property type="entry name" value="mnmE_trmE_thdF"/>
    <property type="match status" value="1"/>
</dbReference>
<reference evidence="13 14" key="1">
    <citation type="submission" date="2024-01" db="EMBL/GenBank/DDBJ databases">
        <title>Complete genome sequence of Citroniella saccharovorans strain M6.X9, isolated from human fecal sample.</title>
        <authorList>
            <person name="Cheng G."/>
            <person name="Westerholm M."/>
            <person name="Schnurer A."/>
        </authorList>
    </citation>
    <scope>NUCLEOTIDE SEQUENCE [LARGE SCALE GENOMIC DNA]</scope>
    <source>
        <strain evidence="13 14">DSM 29873</strain>
    </source>
</reference>
<dbReference type="InterPro" id="IPR025867">
    <property type="entry name" value="MnmE_helical"/>
</dbReference>
<dbReference type="SUPFAM" id="SSF52540">
    <property type="entry name" value="P-loop containing nucleoside triphosphate hydrolases"/>
    <property type="match status" value="1"/>
</dbReference>
<evidence type="ECO:0000256" key="3">
    <source>
        <dbReference type="ARBA" id="ARBA00022694"/>
    </source>
</evidence>
<dbReference type="NCBIfam" id="NF003661">
    <property type="entry name" value="PRK05291.1-3"/>
    <property type="match status" value="1"/>
</dbReference>
<evidence type="ECO:0000256" key="6">
    <source>
        <dbReference type="ARBA" id="ARBA00022801"/>
    </source>
</evidence>
<evidence type="ECO:0000256" key="8">
    <source>
        <dbReference type="ARBA" id="ARBA00022958"/>
    </source>
</evidence>
<dbReference type="CDD" id="cd04164">
    <property type="entry name" value="trmE"/>
    <property type="match status" value="1"/>
</dbReference>
<dbReference type="SUPFAM" id="SSF116878">
    <property type="entry name" value="TrmE connector domain"/>
    <property type="match status" value="1"/>
</dbReference>
<evidence type="ECO:0000256" key="4">
    <source>
        <dbReference type="ARBA" id="ARBA00022723"/>
    </source>
</evidence>
<gene>
    <name evidence="10 13" type="primary">mnmE</name>
    <name evidence="10" type="synonym">trmE</name>
    <name evidence="13" type="ORF">VLK81_01355</name>
</gene>
<dbReference type="Gene3D" id="3.30.1360.120">
    <property type="entry name" value="Probable tRNA modification gtpase trme, domain 1"/>
    <property type="match status" value="1"/>
</dbReference>